<keyword evidence="4 8" id="KW-0378">Hydrolase</keyword>
<accession>A0A6M4MCV5</accession>
<dbReference type="InterPro" id="IPR019800">
    <property type="entry name" value="Glyco_hydro_3_AS"/>
</dbReference>
<organism evidence="8 9">
    <name type="scientific">Alteromonas pelagimontana</name>
    <dbReference type="NCBI Taxonomy" id="1858656"/>
    <lineage>
        <taxon>Bacteria</taxon>
        <taxon>Pseudomonadati</taxon>
        <taxon>Pseudomonadota</taxon>
        <taxon>Gammaproteobacteria</taxon>
        <taxon>Alteromonadales</taxon>
        <taxon>Alteromonadaceae</taxon>
        <taxon>Alteromonas/Salinimonas group</taxon>
        <taxon>Alteromonas</taxon>
    </lineage>
</organism>
<sequence length="617" mass="67349">MYSTVCRFLWYFLFGFCVVTNVQAKVAQTTPTALLGQKLMLDFRYFCDDGTPSLQCKTPVTELTPEVADILVSGQIGGVILFKENLVSAAQIVTLNYAMQKLMQKHGLPPLFIAIDQEGGRVARLDDSIATRFVGNMAIGATYEKSGTAFASAVGEGIAKSLRPLGFNVNFAPTVDVNVNPQNPVINVRSYGESAERVAKLGKASVAAMQSWNIMSALKHFPGHGDTHVDSHTGLPRVTHDRAAVDKIDLLPFKEIIHSDSPPAMIMTAHIQYPQLDSTTFLAKDGKTTVLPATMSEKILTGLLREELNYKGVIVTDALDMAGIAHYFDNAAAVIQTFKAGADIALMPYTIRNIKDIEGFWQMHQDVLEAIRDGRLAKAQLEQSVARILALKNQYSTDAFTKLPLTQRIAQTKPLPLAENKRLERQLARQAITQLYDTGVLPVARQQRWQTVMPDEARCQAFKTGINHADTLAKVECISLATIPEGSPWKGWRKGDVVVIGDISPQHSVAEMGGMDDLPNLATRASKQQQYEWMLRAVAYAKQNGLPVIFVALRAPYVVEQFADLADAAVTTYGYNVTVRGASATGAVFDALADALLGIAPMHGQLPVTVNLPAIHD</sequence>
<feature type="chain" id="PRO_5028938979" description="beta-N-acetylhexosaminidase" evidence="6">
    <location>
        <begin position="25"/>
        <end position="617"/>
    </location>
</feature>
<feature type="domain" description="Glycoside hydrolase family 3 N-terminal" evidence="7">
    <location>
        <begin position="63"/>
        <end position="390"/>
    </location>
</feature>
<dbReference type="Gene3D" id="3.40.50.1700">
    <property type="entry name" value="Glycoside hydrolase family 3 C-terminal domain"/>
    <property type="match status" value="1"/>
</dbReference>
<feature type="signal peptide" evidence="6">
    <location>
        <begin position="1"/>
        <end position="24"/>
    </location>
</feature>
<dbReference type="SUPFAM" id="SSF51445">
    <property type="entry name" value="(Trans)glycosidases"/>
    <property type="match status" value="1"/>
</dbReference>
<dbReference type="GO" id="GO:0004563">
    <property type="term" value="F:beta-N-acetylhexosaminidase activity"/>
    <property type="evidence" value="ECO:0007669"/>
    <property type="project" value="UniProtKB-EC"/>
</dbReference>
<dbReference type="GO" id="GO:0009254">
    <property type="term" value="P:peptidoglycan turnover"/>
    <property type="evidence" value="ECO:0007669"/>
    <property type="project" value="TreeGrafter"/>
</dbReference>
<dbReference type="InterPro" id="IPR017853">
    <property type="entry name" value="GH"/>
</dbReference>
<keyword evidence="6" id="KW-0732">Signal</keyword>
<dbReference type="InterPro" id="IPR036881">
    <property type="entry name" value="Glyco_hydro_3_C_sf"/>
</dbReference>
<dbReference type="InterPro" id="IPR036962">
    <property type="entry name" value="Glyco_hydro_3_N_sf"/>
</dbReference>
<dbReference type="PANTHER" id="PTHR30480:SF13">
    <property type="entry name" value="BETA-HEXOSAMINIDASE"/>
    <property type="match status" value="1"/>
</dbReference>
<dbReference type="OrthoDB" id="9786661at2"/>
<protein>
    <recommendedName>
        <fullName evidence="3">beta-N-acetylhexosaminidase</fullName>
        <ecNumber evidence="3">3.2.1.52</ecNumber>
    </recommendedName>
</protein>
<comment type="catalytic activity">
    <reaction evidence="1">
        <text>Hydrolysis of terminal non-reducing N-acetyl-D-hexosamine residues in N-acetyl-beta-D-hexosaminides.</text>
        <dbReference type="EC" id="3.2.1.52"/>
    </reaction>
</comment>
<gene>
    <name evidence="8" type="ORF">CA267_006680</name>
</gene>
<evidence type="ECO:0000256" key="1">
    <source>
        <dbReference type="ARBA" id="ARBA00001231"/>
    </source>
</evidence>
<dbReference type="GO" id="GO:0005975">
    <property type="term" value="P:carbohydrate metabolic process"/>
    <property type="evidence" value="ECO:0007669"/>
    <property type="project" value="InterPro"/>
</dbReference>
<dbReference type="AlphaFoldDB" id="A0A6M4MCV5"/>
<name>A0A6M4MCV5_9ALTE</name>
<evidence type="ECO:0000313" key="8">
    <source>
        <dbReference type="EMBL" id="QJR80480.1"/>
    </source>
</evidence>
<dbReference type="Proteomes" id="UP000219285">
    <property type="component" value="Chromosome"/>
</dbReference>
<keyword evidence="5" id="KW-0326">Glycosidase</keyword>
<dbReference type="Pfam" id="PF00933">
    <property type="entry name" value="Glyco_hydro_3"/>
    <property type="match status" value="1"/>
</dbReference>
<comment type="similarity">
    <text evidence="2">Belongs to the glycosyl hydrolase 3 family.</text>
</comment>
<evidence type="ECO:0000256" key="2">
    <source>
        <dbReference type="ARBA" id="ARBA00005336"/>
    </source>
</evidence>
<dbReference type="EC" id="3.2.1.52" evidence="3"/>
<evidence type="ECO:0000256" key="5">
    <source>
        <dbReference type="ARBA" id="ARBA00023295"/>
    </source>
</evidence>
<dbReference type="Gene3D" id="3.20.20.300">
    <property type="entry name" value="Glycoside hydrolase, family 3, N-terminal domain"/>
    <property type="match status" value="1"/>
</dbReference>
<dbReference type="PANTHER" id="PTHR30480">
    <property type="entry name" value="BETA-HEXOSAMINIDASE-RELATED"/>
    <property type="match status" value="1"/>
</dbReference>
<reference evidence="8 9" key="2">
    <citation type="submission" date="2020-04" db="EMBL/GenBank/DDBJ databases">
        <title>Complete genome sequence of Alteromonas pelagimontana 5.12T.</title>
        <authorList>
            <person name="Sinha R.K."/>
            <person name="Krishnan K.P."/>
            <person name="Kurian J.P."/>
        </authorList>
    </citation>
    <scope>NUCLEOTIDE SEQUENCE [LARGE SCALE GENOMIC DNA]</scope>
    <source>
        <strain evidence="8 9">5.12</strain>
    </source>
</reference>
<evidence type="ECO:0000256" key="6">
    <source>
        <dbReference type="SAM" id="SignalP"/>
    </source>
</evidence>
<dbReference type="PROSITE" id="PS00775">
    <property type="entry name" value="GLYCOSYL_HYDROL_F3"/>
    <property type="match status" value="1"/>
</dbReference>
<proteinExistence type="inferred from homology"/>
<reference evidence="9" key="1">
    <citation type="submission" date="2014-12" db="EMBL/GenBank/DDBJ databases">
        <title>Complete genome sequence of a multi-drug resistant Klebsiella pneumoniae.</title>
        <authorList>
            <person name="Hua X."/>
            <person name="Chen Q."/>
            <person name="Li X."/>
            <person name="Feng Y."/>
            <person name="Ruan Z."/>
            <person name="Yu Y."/>
        </authorList>
    </citation>
    <scope>NUCLEOTIDE SEQUENCE [LARGE SCALE GENOMIC DNA]</scope>
    <source>
        <strain evidence="9">5.12</strain>
    </source>
</reference>
<evidence type="ECO:0000313" key="9">
    <source>
        <dbReference type="Proteomes" id="UP000219285"/>
    </source>
</evidence>
<dbReference type="EMBL" id="CP052766">
    <property type="protein sequence ID" value="QJR80480.1"/>
    <property type="molecule type" value="Genomic_DNA"/>
</dbReference>
<dbReference type="KEGG" id="apel:CA267_006680"/>
<evidence type="ECO:0000256" key="4">
    <source>
        <dbReference type="ARBA" id="ARBA00022801"/>
    </source>
</evidence>
<evidence type="ECO:0000259" key="7">
    <source>
        <dbReference type="Pfam" id="PF00933"/>
    </source>
</evidence>
<dbReference type="RefSeq" id="WP_083638288.1">
    <property type="nucleotide sequence ID" value="NZ_CP052766.1"/>
</dbReference>
<keyword evidence="9" id="KW-1185">Reference proteome</keyword>
<dbReference type="InterPro" id="IPR001764">
    <property type="entry name" value="Glyco_hydro_3_N"/>
</dbReference>
<evidence type="ECO:0000256" key="3">
    <source>
        <dbReference type="ARBA" id="ARBA00012663"/>
    </source>
</evidence>
<dbReference type="InterPro" id="IPR050226">
    <property type="entry name" value="NagZ_Beta-hexosaminidase"/>
</dbReference>